<dbReference type="Pfam" id="PF00294">
    <property type="entry name" value="PfkB"/>
    <property type="match status" value="1"/>
</dbReference>
<accession>A0A1X3H356</accession>
<comment type="caution">
    <text evidence="4">The sequence shown here is derived from an EMBL/GenBank/DDBJ whole genome shotgun (WGS) entry which is preliminary data.</text>
</comment>
<dbReference type="GO" id="GO:0016301">
    <property type="term" value="F:kinase activity"/>
    <property type="evidence" value="ECO:0007669"/>
    <property type="project" value="UniProtKB-KW"/>
</dbReference>
<gene>
    <name evidence="4" type="ORF">BSZ18_23375</name>
</gene>
<dbReference type="AlphaFoldDB" id="A0A1X3H356"/>
<keyword evidence="1" id="KW-0808">Transferase</keyword>
<dbReference type="InterPro" id="IPR011611">
    <property type="entry name" value="PfkB_dom"/>
</dbReference>
<dbReference type="InterPro" id="IPR029056">
    <property type="entry name" value="Ribokinase-like"/>
</dbReference>
<dbReference type="PANTHER" id="PTHR10584:SF166">
    <property type="entry name" value="RIBOKINASE"/>
    <property type="match status" value="1"/>
</dbReference>
<evidence type="ECO:0000256" key="1">
    <source>
        <dbReference type="ARBA" id="ARBA00022679"/>
    </source>
</evidence>
<dbReference type="EMBL" id="NAFI01000180">
    <property type="protein sequence ID" value="OSJ06096.1"/>
    <property type="molecule type" value="Genomic_DNA"/>
</dbReference>
<keyword evidence="2" id="KW-0418">Kinase</keyword>
<evidence type="ECO:0000256" key="2">
    <source>
        <dbReference type="ARBA" id="ARBA00022777"/>
    </source>
</evidence>
<protein>
    <recommendedName>
        <fullName evidence="3">Carbohydrate kinase PfkB domain-containing protein</fullName>
    </recommendedName>
</protein>
<dbReference type="Gene3D" id="3.40.1190.20">
    <property type="match status" value="1"/>
</dbReference>
<reference evidence="4 5" key="1">
    <citation type="submission" date="2017-03" db="EMBL/GenBank/DDBJ databases">
        <title>Whole genome sequences of fourteen strains of Bradyrhizobium canariense and one strain of Bradyrhizobium japonicum isolated from Lupinus (Papilionoideae: Genisteae) species in Algeria.</title>
        <authorList>
            <person name="Crovadore J."/>
            <person name="Chekireb D."/>
            <person name="Brachmann A."/>
            <person name="Chablais R."/>
            <person name="Cochard B."/>
            <person name="Lefort F."/>
        </authorList>
    </citation>
    <scope>NUCLEOTIDE SEQUENCE [LARGE SCALE GENOMIC DNA]</scope>
    <source>
        <strain evidence="4 5">UBMA195</strain>
    </source>
</reference>
<evidence type="ECO:0000313" key="4">
    <source>
        <dbReference type="EMBL" id="OSJ06096.1"/>
    </source>
</evidence>
<evidence type="ECO:0000259" key="3">
    <source>
        <dbReference type="Pfam" id="PF00294"/>
    </source>
</evidence>
<name>A0A1X3H356_9BRAD</name>
<evidence type="ECO:0000313" key="5">
    <source>
        <dbReference type="Proteomes" id="UP000193553"/>
    </source>
</evidence>
<dbReference type="PANTHER" id="PTHR10584">
    <property type="entry name" value="SUGAR KINASE"/>
    <property type="match status" value="1"/>
</dbReference>
<organism evidence="4 5">
    <name type="scientific">Bradyrhizobium canariense</name>
    <dbReference type="NCBI Taxonomy" id="255045"/>
    <lineage>
        <taxon>Bacteria</taxon>
        <taxon>Pseudomonadati</taxon>
        <taxon>Pseudomonadota</taxon>
        <taxon>Alphaproteobacteria</taxon>
        <taxon>Hyphomicrobiales</taxon>
        <taxon>Nitrobacteraceae</taxon>
        <taxon>Bradyrhizobium</taxon>
    </lineage>
</organism>
<dbReference type="CDD" id="cd00287">
    <property type="entry name" value="ribokinase_pfkB_like"/>
    <property type="match status" value="1"/>
</dbReference>
<proteinExistence type="predicted"/>
<sequence>MIVVGGCYRELCEQPYWNETLGSGGRAASAIASYSRDVSLRTYFRSSSQNDLYRLQACGIAVEAIEREQDIAFAYLHSLADPHIVPRRISKCSDMRVQGRSVLRFGFMEGDAIVDAEQAVYDPQSWAPTHFRGNGSRAERLAIVLNQAELRELGRSTDMDKAAQHVLREDRAEVVIVKCGARGAWIYGSDTKPQFVPAFRSKRVFKIGTGDIFSAVFAYHWCERGQTALEAATAASQAVSVYAETKSFAIACSQREPVQSINSKIAVASFGTTLADHWLREEARSALLGLGTELVDVPTGVSKRVLEADAVLILADGNRQSALTFAKGLKSTGLPIVAFSQKSDVSRLASQGIFVTDDFATAIYSTIWLSPNEPSSR</sequence>
<feature type="domain" description="Carbohydrate kinase PfkB" evidence="3">
    <location>
        <begin position="143"/>
        <end position="239"/>
    </location>
</feature>
<dbReference type="Proteomes" id="UP000193553">
    <property type="component" value="Unassembled WGS sequence"/>
</dbReference>
<dbReference type="SUPFAM" id="SSF53613">
    <property type="entry name" value="Ribokinase-like"/>
    <property type="match status" value="1"/>
</dbReference>